<feature type="domain" description="Terpene synthase metal-binding" evidence="5">
    <location>
        <begin position="149"/>
        <end position="249"/>
    </location>
</feature>
<dbReference type="Gene3D" id="1.50.10.130">
    <property type="entry name" value="Terpene synthase, N-terminal domain"/>
    <property type="match status" value="1"/>
</dbReference>
<accession>A0A7J7GKJ9</accession>
<gene>
    <name evidence="6" type="ORF">HYC85_022490</name>
</gene>
<dbReference type="Gene3D" id="1.10.600.10">
    <property type="entry name" value="Farnesyl Diphosphate Synthase"/>
    <property type="match status" value="1"/>
</dbReference>
<name>A0A7J7GKJ9_CAMSI</name>
<keyword evidence="7" id="KW-1185">Reference proteome</keyword>
<evidence type="ECO:0000256" key="3">
    <source>
        <dbReference type="ARBA" id="ARBA00022842"/>
    </source>
</evidence>
<dbReference type="GO" id="GO:0010333">
    <property type="term" value="F:terpene synthase activity"/>
    <property type="evidence" value="ECO:0007669"/>
    <property type="project" value="InterPro"/>
</dbReference>
<reference evidence="6 7" key="2">
    <citation type="submission" date="2020-07" db="EMBL/GenBank/DDBJ databases">
        <title>Genome assembly of wild tea tree DASZ reveals pedigree and selection history of tea varieties.</title>
        <authorList>
            <person name="Zhang W."/>
        </authorList>
    </citation>
    <scope>NUCLEOTIDE SEQUENCE [LARGE SCALE GENOMIC DNA]</scope>
    <source>
        <strain evidence="7">cv. G240</strain>
        <tissue evidence="6">Leaf</tissue>
    </source>
</reference>
<keyword evidence="2" id="KW-0479">Metal-binding</keyword>
<dbReference type="SUPFAM" id="SSF48576">
    <property type="entry name" value="Terpenoid synthases"/>
    <property type="match status" value="1"/>
</dbReference>
<dbReference type="Pfam" id="PF03936">
    <property type="entry name" value="Terpene_synth_C"/>
    <property type="match status" value="1"/>
</dbReference>
<keyword evidence="3" id="KW-0460">Magnesium</keyword>
<proteinExistence type="predicted"/>
<comment type="caution">
    <text evidence="6">The sequence shown here is derived from an EMBL/GenBank/DDBJ whole genome shotgun (WGS) entry which is preliminary data.</text>
</comment>
<sequence>VFNNFKDKFGQFKESLSEDIKGLLSLYESSYLLMEGENILEEARDFATKHLKENLKTSTDPNLAMLVSHALELPLHWTMPRMEARWFIDAYERRLDMNPTLLEFAKLDFNMVQAIHQEDLKHNFSYFYHSSSISLNIGGGRVHIGGKGCHLWSLGEAYEPQFQYYRRMETRINILTTCLDDVCDAYGTLDELELFTDAVDRWNVNAVEHLPNYMKICFLGYYNWINEMAYDTLKEHGVHILPFLKRKVLHTFLVLGKKIKK</sequence>
<dbReference type="InterPro" id="IPR001906">
    <property type="entry name" value="Terpene_synth_N"/>
</dbReference>
<organism evidence="6 7">
    <name type="scientific">Camellia sinensis</name>
    <name type="common">Tea plant</name>
    <name type="synonym">Thea sinensis</name>
    <dbReference type="NCBI Taxonomy" id="4442"/>
    <lineage>
        <taxon>Eukaryota</taxon>
        <taxon>Viridiplantae</taxon>
        <taxon>Streptophyta</taxon>
        <taxon>Embryophyta</taxon>
        <taxon>Tracheophyta</taxon>
        <taxon>Spermatophyta</taxon>
        <taxon>Magnoliopsida</taxon>
        <taxon>eudicotyledons</taxon>
        <taxon>Gunneridae</taxon>
        <taxon>Pentapetalae</taxon>
        <taxon>asterids</taxon>
        <taxon>Ericales</taxon>
        <taxon>Theaceae</taxon>
        <taxon>Camellia</taxon>
    </lineage>
</organism>
<dbReference type="Proteomes" id="UP000593564">
    <property type="component" value="Unassembled WGS sequence"/>
</dbReference>
<dbReference type="PANTHER" id="PTHR31225:SF9">
    <property type="entry name" value="TERPENE SYNTHASE 10"/>
    <property type="match status" value="1"/>
</dbReference>
<protein>
    <submittedName>
        <fullName evidence="6">Uncharacterized protein</fullName>
    </submittedName>
</protein>
<evidence type="ECO:0000256" key="2">
    <source>
        <dbReference type="ARBA" id="ARBA00022723"/>
    </source>
</evidence>
<feature type="domain" description="Terpene synthase N-terminal" evidence="4">
    <location>
        <begin position="1"/>
        <end position="71"/>
    </location>
</feature>
<dbReference type="GO" id="GO:0016114">
    <property type="term" value="P:terpenoid biosynthetic process"/>
    <property type="evidence" value="ECO:0007669"/>
    <property type="project" value="InterPro"/>
</dbReference>
<evidence type="ECO:0000256" key="1">
    <source>
        <dbReference type="ARBA" id="ARBA00001946"/>
    </source>
</evidence>
<dbReference type="GO" id="GO:0000287">
    <property type="term" value="F:magnesium ion binding"/>
    <property type="evidence" value="ECO:0007669"/>
    <property type="project" value="InterPro"/>
</dbReference>
<dbReference type="InterPro" id="IPR050148">
    <property type="entry name" value="Terpene_synthase-like"/>
</dbReference>
<dbReference type="InterPro" id="IPR005630">
    <property type="entry name" value="Terpene_synthase_metal-bd"/>
</dbReference>
<evidence type="ECO:0000313" key="7">
    <source>
        <dbReference type="Proteomes" id="UP000593564"/>
    </source>
</evidence>
<dbReference type="InterPro" id="IPR036965">
    <property type="entry name" value="Terpene_synth_N_sf"/>
</dbReference>
<feature type="non-terminal residue" evidence="6">
    <location>
        <position position="261"/>
    </location>
</feature>
<evidence type="ECO:0000313" key="6">
    <source>
        <dbReference type="EMBL" id="KAF5941323.1"/>
    </source>
</evidence>
<dbReference type="InterPro" id="IPR008930">
    <property type="entry name" value="Terpenoid_cyclase/PrenylTrfase"/>
</dbReference>
<evidence type="ECO:0000259" key="5">
    <source>
        <dbReference type="Pfam" id="PF03936"/>
    </source>
</evidence>
<dbReference type="EMBL" id="JACBKZ010000010">
    <property type="protein sequence ID" value="KAF5941323.1"/>
    <property type="molecule type" value="Genomic_DNA"/>
</dbReference>
<dbReference type="PANTHER" id="PTHR31225">
    <property type="entry name" value="OS04G0344100 PROTEIN-RELATED"/>
    <property type="match status" value="1"/>
</dbReference>
<comment type="cofactor">
    <cofactor evidence="1">
        <name>Mg(2+)</name>
        <dbReference type="ChEBI" id="CHEBI:18420"/>
    </cofactor>
</comment>
<dbReference type="InterPro" id="IPR008949">
    <property type="entry name" value="Isoprenoid_synthase_dom_sf"/>
</dbReference>
<dbReference type="Pfam" id="PF01397">
    <property type="entry name" value="Terpene_synth"/>
    <property type="match status" value="1"/>
</dbReference>
<reference evidence="7" key="1">
    <citation type="journal article" date="2020" name="Nat. Commun.">
        <title>Genome assembly of wild tea tree DASZ reveals pedigree and selection history of tea varieties.</title>
        <authorList>
            <person name="Zhang W."/>
            <person name="Zhang Y."/>
            <person name="Qiu H."/>
            <person name="Guo Y."/>
            <person name="Wan H."/>
            <person name="Zhang X."/>
            <person name="Scossa F."/>
            <person name="Alseekh S."/>
            <person name="Zhang Q."/>
            <person name="Wang P."/>
            <person name="Xu L."/>
            <person name="Schmidt M.H."/>
            <person name="Jia X."/>
            <person name="Li D."/>
            <person name="Zhu A."/>
            <person name="Guo F."/>
            <person name="Chen W."/>
            <person name="Ni D."/>
            <person name="Usadel B."/>
            <person name="Fernie A.R."/>
            <person name="Wen W."/>
        </authorList>
    </citation>
    <scope>NUCLEOTIDE SEQUENCE [LARGE SCALE GENOMIC DNA]</scope>
    <source>
        <strain evidence="7">cv. G240</strain>
    </source>
</reference>
<evidence type="ECO:0000259" key="4">
    <source>
        <dbReference type="Pfam" id="PF01397"/>
    </source>
</evidence>
<dbReference type="AlphaFoldDB" id="A0A7J7GKJ9"/>
<dbReference type="SUPFAM" id="SSF48239">
    <property type="entry name" value="Terpenoid cyclases/Protein prenyltransferases"/>
    <property type="match status" value="1"/>
</dbReference>